<evidence type="ECO:0000256" key="6">
    <source>
        <dbReference type="ARBA" id="ARBA00022771"/>
    </source>
</evidence>
<feature type="compositionally biased region" description="Polar residues" evidence="15">
    <location>
        <begin position="870"/>
        <end position="884"/>
    </location>
</feature>
<dbReference type="CDD" id="cd15489">
    <property type="entry name" value="PHD_SF"/>
    <property type="match status" value="1"/>
</dbReference>
<feature type="region of interest" description="Disordered" evidence="15">
    <location>
        <begin position="1047"/>
        <end position="1105"/>
    </location>
</feature>
<feature type="compositionally biased region" description="Basic and acidic residues" evidence="15">
    <location>
        <begin position="75"/>
        <end position="96"/>
    </location>
</feature>
<keyword evidence="5" id="KW-0479">Metal-binding</keyword>
<feature type="compositionally biased region" description="Acidic residues" evidence="15">
    <location>
        <begin position="113"/>
        <end position="125"/>
    </location>
</feature>
<feature type="compositionally biased region" description="Polar residues" evidence="15">
    <location>
        <begin position="996"/>
        <end position="1014"/>
    </location>
</feature>
<organism evidence="18">
    <name type="scientific">Trichophyton rubrum CBS 288.86</name>
    <dbReference type="NCBI Taxonomy" id="1215330"/>
    <lineage>
        <taxon>Eukaryota</taxon>
        <taxon>Fungi</taxon>
        <taxon>Dikarya</taxon>
        <taxon>Ascomycota</taxon>
        <taxon>Pezizomycotina</taxon>
        <taxon>Eurotiomycetes</taxon>
        <taxon>Eurotiomycetidae</taxon>
        <taxon>Onygenales</taxon>
        <taxon>Arthrodermataceae</taxon>
        <taxon>Trichophyton</taxon>
    </lineage>
</organism>
<evidence type="ECO:0000256" key="1">
    <source>
        <dbReference type="ARBA" id="ARBA00004123"/>
    </source>
</evidence>
<dbReference type="SUPFAM" id="SSF57903">
    <property type="entry name" value="FYVE/PHD zinc finger"/>
    <property type="match status" value="1"/>
</dbReference>
<protein>
    <recommendedName>
        <fullName evidence="3 14">Histone acetyltransferase</fullName>
        <ecNumber evidence="3 14">2.3.1.48</ecNumber>
    </recommendedName>
</protein>
<dbReference type="AlphaFoldDB" id="A0A022WCU1"/>
<dbReference type="GO" id="GO:0005634">
    <property type="term" value="C:nucleus"/>
    <property type="evidence" value="ECO:0007669"/>
    <property type="project" value="UniProtKB-SubCell"/>
</dbReference>
<feature type="compositionally biased region" description="Polar residues" evidence="15">
    <location>
        <begin position="311"/>
        <end position="338"/>
    </location>
</feature>
<feature type="region of interest" description="Disordered" evidence="15">
    <location>
        <begin position="56"/>
        <end position="166"/>
    </location>
</feature>
<evidence type="ECO:0000256" key="2">
    <source>
        <dbReference type="ARBA" id="ARBA00010107"/>
    </source>
</evidence>
<evidence type="ECO:0000259" key="16">
    <source>
        <dbReference type="PROSITE" id="PS50016"/>
    </source>
</evidence>
<dbReference type="InterPro" id="IPR002717">
    <property type="entry name" value="HAT_MYST-type"/>
</dbReference>
<dbReference type="GO" id="GO:1990467">
    <property type="term" value="C:NuA3a histone acetyltransferase complex"/>
    <property type="evidence" value="ECO:0007669"/>
    <property type="project" value="TreeGrafter"/>
</dbReference>
<feature type="compositionally biased region" description="Polar residues" evidence="15">
    <location>
        <begin position="256"/>
        <end position="265"/>
    </location>
</feature>
<feature type="domain" description="PHD-type" evidence="16">
    <location>
        <begin position="164"/>
        <end position="223"/>
    </location>
</feature>
<dbReference type="InterPro" id="IPR013083">
    <property type="entry name" value="Znf_RING/FYVE/PHD"/>
</dbReference>
<dbReference type="GO" id="GO:0003682">
    <property type="term" value="F:chromatin binding"/>
    <property type="evidence" value="ECO:0007669"/>
    <property type="project" value="TreeGrafter"/>
</dbReference>
<feature type="compositionally biased region" description="Acidic residues" evidence="15">
    <location>
        <begin position="16"/>
        <end position="34"/>
    </location>
</feature>
<evidence type="ECO:0000256" key="7">
    <source>
        <dbReference type="ARBA" id="ARBA00022833"/>
    </source>
</evidence>
<gene>
    <name evidence="18" type="ORF">H103_01587</name>
</gene>
<comment type="similarity">
    <text evidence="2 14">Belongs to the MYST (SAS/MOZ) family.</text>
</comment>
<feature type="compositionally biased region" description="Basic residues" evidence="15">
    <location>
        <begin position="910"/>
        <end position="925"/>
    </location>
</feature>
<dbReference type="InterPro" id="IPR001965">
    <property type="entry name" value="Znf_PHD"/>
</dbReference>
<dbReference type="GO" id="GO:0004402">
    <property type="term" value="F:histone acetyltransferase activity"/>
    <property type="evidence" value="ECO:0007669"/>
    <property type="project" value="InterPro"/>
</dbReference>
<dbReference type="GO" id="GO:0006357">
    <property type="term" value="P:regulation of transcription by RNA polymerase II"/>
    <property type="evidence" value="ECO:0007669"/>
    <property type="project" value="TreeGrafter"/>
</dbReference>
<feature type="compositionally biased region" description="Basic and acidic residues" evidence="15">
    <location>
        <begin position="1015"/>
        <end position="1027"/>
    </location>
</feature>
<dbReference type="InterPro" id="IPR011011">
    <property type="entry name" value="Znf_FYVE_PHD"/>
</dbReference>
<feature type="compositionally biased region" description="Low complexity" evidence="15">
    <location>
        <begin position="126"/>
        <end position="136"/>
    </location>
</feature>
<feature type="region of interest" description="Disordered" evidence="15">
    <location>
        <begin position="1"/>
        <end position="42"/>
    </location>
</feature>
<dbReference type="SMART" id="SM00249">
    <property type="entry name" value="PHD"/>
    <property type="match status" value="1"/>
</dbReference>
<dbReference type="EC" id="2.3.1.48" evidence="3 14"/>
<accession>A0A022WCU1</accession>
<dbReference type="InterPro" id="IPR040706">
    <property type="entry name" value="Zf-MYST"/>
</dbReference>
<evidence type="ECO:0000256" key="4">
    <source>
        <dbReference type="ARBA" id="ARBA00022679"/>
    </source>
</evidence>
<dbReference type="PANTHER" id="PTHR10615">
    <property type="entry name" value="HISTONE ACETYLTRANSFERASE"/>
    <property type="match status" value="1"/>
</dbReference>
<evidence type="ECO:0000256" key="14">
    <source>
        <dbReference type="RuleBase" id="RU361211"/>
    </source>
</evidence>
<feature type="region of interest" description="Disordered" evidence="15">
    <location>
        <begin position="837"/>
        <end position="856"/>
    </location>
</feature>
<feature type="compositionally biased region" description="Basic residues" evidence="15">
    <location>
        <begin position="295"/>
        <end position="304"/>
    </location>
</feature>
<sequence>MAATPLAAYDNNYPEQEPEIDSEQDAEGDEDPEFYDATAQAGIVTTYENSTVTVDGTYHGKRETDGGSAVVENNVNHEKEPSLIDDGNDSKEKVDQDAAVIGSASEDGKSASEADDLDAEFEELSNESNAVASEASSESDSEVEEEWEAESNEQEDADTEPPVDNNCIVCKEDEEHDPSEVFEEPLICDTCSVHCHRECGREEGIFNDDEDAGKWMCPLCKHLHSQPDTRNSSTARQKSTVSSVTKDLLPADNDTQDPNSHSVFNSLIIEDDPLDGSRSLRKRKSSSYEAENRRSTTRKRRKVTPPHGQALPTTRTSGSRSRAPSQNQLAENDVTTVQENRALRQRRTRNAQKHYCSVMHKEGRLILSFNLDQEKLQKILNSKPRPRSQRRRALPKPSTIPEPPPVSHFAPTNPTPYAAPFYSFHDRENDELKSKPYGGILSEAEADTSRTVPLPTDRDKFEAARQKAEEEWRKKMMANEEDSDNALLSSQMLSGPPSKIKYVNFGGYEIETWYAAPYPEEYSRNRVLYICEFCLKYMNSDFVAWRHKLKCPAKHPPGDEIYREGSVSIFEVDGRKNPVYCQNLCLLAKLFLGSKTLYYDVEPFLFYVMTEYDEWGCHFVGYFSKEKRPSSSNNVSCILTLPIHQRKGYGNLLIDFSYLLTRLEGRTGSPEKPLSDLGLVSYRNYWRLVLCYKFRDKKSPTSITAISEQTGMTPDDVISALEGLSALVRDPVTKTYALRLDYDFFERYIKSWEKKGYVKLNPNSLVWTPYIMGRSNKSHYDHAPIHTVAPREEIDADEPTAAANSMPNNSYGLGISASDADTANSVAGSGAETVNTNGKGFSEASPSLFDAPGPPSTSALSFADVMAKQAPSTNGRQSSSTPSNPAFGIPPTRFEIFPPPQGASTSTPTVKRRPGRPFGTRKKVRSTAQSPARTSGHNTPKKSNPLRLGTPSTATRPLRFSVRRARSSMLGDNLDTKHDTDPESPGGTKRFDYLNSFPSTSNGPTDQPEVNGSPETDKNDEETHINKIPESMEIDRQLLNGIEDHTRNHQPKLVDGTNKNDTELTNGLTKPMDDTSQTIATQIDKSGENGASDATSEKKIALQCS</sequence>
<evidence type="ECO:0000256" key="12">
    <source>
        <dbReference type="PIRSR" id="PIRSR602717-51"/>
    </source>
</evidence>
<dbReference type="OrthoDB" id="787137at2759"/>
<feature type="region of interest" description="Disordered" evidence="15">
    <location>
        <begin position="381"/>
        <end position="413"/>
    </location>
</feature>
<dbReference type="Pfam" id="PF17772">
    <property type="entry name" value="zf-MYST"/>
    <property type="match status" value="1"/>
</dbReference>
<evidence type="ECO:0000313" key="18">
    <source>
        <dbReference type="EMBL" id="EZF55961.1"/>
    </source>
</evidence>
<dbReference type="Gene3D" id="1.10.10.10">
    <property type="entry name" value="Winged helix-like DNA-binding domain superfamily/Winged helix DNA-binding domain"/>
    <property type="match status" value="1"/>
</dbReference>
<reference evidence="18" key="1">
    <citation type="submission" date="2014-02" db="EMBL/GenBank/DDBJ databases">
        <title>The Genome Sequence of Trichophyton rubrum (morphotype fischeri) CBS 288.86.</title>
        <authorList>
            <consortium name="The Broad Institute Genomics Platform"/>
            <person name="Cuomo C.A."/>
            <person name="White T.C."/>
            <person name="Graser Y."/>
            <person name="Martinez-Rossi N."/>
            <person name="Heitman J."/>
            <person name="Young S.K."/>
            <person name="Zeng Q."/>
            <person name="Gargeya S."/>
            <person name="Abouelleil A."/>
            <person name="Alvarado L."/>
            <person name="Chapman S.B."/>
            <person name="Gainer-Dewar J."/>
            <person name="Goldberg J."/>
            <person name="Griggs A."/>
            <person name="Gujja S."/>
            <person name="Hansen M."/>
            <person name="Howarth C."/>
            <person name="Imamovic A."/>
            <person name="Larimer J."/>
            <person name="Martinez D."/>
            <person name="Murphy C."/>
            <person name="Pearson M.D."/>
            <person name="Persinoti G."/>
            <person name="Poon T."/>
            <person name="Priest M."/>
            <person name="Roberts A.D."/>
            <person name="Saif S."/>
            <person name="Shea T.D."/>
            <person name="Sykes S.N."/>
            <person name="Wortman J."/>
            <person name="Nusbaum C."/>
            <person name="Birren B."/>
        </authorList>
    </citation>
    <scope>NUCLEOTIDE SEQUENCE [LARGE SCALE GENOMIC DNA]</scope>
    <source>
        <strain evidence="18">CBS 288.86</strain>
    </source>
</reference>
<evidence type="ECO:0000256" key="13">
    <source>
        <dbReference type="PROSITE-ProRule" id="PRU00146"/>
    </source>
</evidence>
<evidence type="ECO:0000256" key="11">
    <source>
        <dbReference type="ARBA" id="ARBA00045805"/>
    </source>
</evidence>
<keyword evidence="6 13" id="KW-0863">Zinc-finger</keyword>
<comment type="catalytic activity">
    <reaction evidence="14">
        <text>L-lysyl-[protein] + acetyl-CoA = N(6)-acetyl-L-lysyl-[protein] + CoA + H(+)</text>
        <dbReference type="Rhea" id="RHEA:45948"/>
        <dbReference type="Rhea" id="RHEA-COMP:9752"/>
        <dbReference type="Rhea" id="RHEA-COMP:10731"/>
        <dbReference type="ChEBI" id="CHEBI:15378"/>
        <dbReference type="ChEBI" id="CHEBI:29969"/>
        <dbReference type="ChEBI" id="CHEBI:57287"/>
        <dbReference type="ChEBI" id="CHEBI:57288"/>
        <dbReference type="ChEBI" id="CHEBI:61930"/>
        <dbReference type="EC" id="2.3.1.48"/>
    </reaction>
</comment>
<dbReference type="GO" id="GO:0031507">
    <property type="term" value="P:heterochromatin formation"/>
    <property type="evidence" value="ECO:0007669"/>
    <property type="project" value="UniProtKB-ARBA"/>
</dbReference>
<evidence type="ECO:0000256" key="10">
    <source>
        <dbReference type="ARBA" id="ARBA00023242"/>
    </source>
</evidence>
<comment type="subcellular location">
    <subcellularLocation>
        <location evidence="1 14">Nucleus</location>
    </subcellularLocation>
</comment>
<keyword evidence="8" id="KW-0156">Chromatin regulator</keyword>
<dbReference type="SUPFAM" id="SSF55729">
    <property type="entry name" value="Acyl-CoA N-acyltransferases (Nat)"/>
    <property type="match status" value="1"/>
</dbReference>
<feature type="compositionally biased region" description="Basic and acidic residues" evidence="15">
    <location>
        <begin position="1095"/>
        <end position="1105"/>
    </location>
</feature>
<feature type="domain" description="MYST-type HAT" evidence="17">
    <location>
        <begin position="495"/>
        <end position="769"/>
    </location>
</feature>
<feature type="compositionally biased region" description="Basic residues" evidence="15">
    <location>
        <begin position="384"/>
        <end position="394"/>
    </location>
</feature>
<dbReference type="Pfam" id="PF16866">
    <property type="entry name" value="PHD_4"/>
    <property type="match status" value="1"/>
</dbReference>
<feature type="compositionally biased region" description="Acidic residues" evidence="15">
    <location>
        <begin position="137"/>
        <end position="161"/>
    </location>
</feature>
<dbReference type="Pfam" id="PF01853">
    <property type="entry name" value="MOZ_SAS"/>
    <property type="match status" value="1"/>
</dbReference>
<feature type="compositionally biased region" description="Polar residues" evidence="15">
    <location>
        <begin position="926"/>
        <end position="942"/>
    </location>
</feature>
<proteinExistence type="inferred from homology"/>
<dbReference type="EMBL" id="KK207732">
    <property type="protein sequence ID" value="EZF55961.1"/>
    <property type="molecule type" value="Genomic_DNA"/>
</dbReference>
<dbReference type="Gene3D" id="3.40.630.30">
    <property type="match status" value="1"/>
</dbReference>
<evidence type="ECO:0000256" key="9">
    <source>
        <dbReference type="ARBA" id="ARBA00022990"/>
    </source>
</evidence>
<keyword evidence="7" id="KW-0862">Zinc</keyword>
<dbReference type="PROSITE" id="PS51726">
    <property type="entry name" value="MYST_HAT"/>
    <property type="match status" value="1"/>
</dbReference>
<dbReference type="InterPro" id="IPR036388">
    <property type="entry name" value="WH-like_DNA-bd_sf"/>
</dbReference>
<feature type="compositionally biased region" description="Polar residues" evidence="15">
    <location>
        <begin position="226"/>
        <end position="245"/>
    </location>
</feature>
<dbReference type="InterPro" id="IPR016181">
    <property type="entry name" value="Acyl_CoA_acyltransferase"/>
</dbReference>
<dbReference type="FunFam" id="3.40.630.30:FF:000001">
    <property type="entry name" value="Histone acetyltransferase"/>
    <property type="match status" value="1"/>
</dbReference>
<feature type="region of interest" description="Disordered" evidence="15">
    <location>
        <begin position="225"/>
        <end position="338"/>
    </location>
</feature>
<keyword evidence="9" id="KW-0007">Acetylation</keyword>
<dbReference type="InterPro" id="IPR019787">
    <property type="entry name" value="Znf_PHD-finger"/>
</dbReference>
<dbReference type="PANTHER" id="PTHR10615:SF161">
    <property type="entry name" value="HISTONE ACETYLTRANSFERASE KAT7"/>
    <property type="match status" value="1"/>
</dbReference>
<dbReference type="GO" id="GO:0008270">
    <property type="term" value="F:zinc ion binding"/>
    <property type="evidence" value="ECO:0007669"/>
    <property type="project" value="UniProtKB-KW"/>
</dbReference>
<dbReference type="HOGENOM" id="CLU_005327_1_2_1"/>
<dbReference type="Gene3D" id="3.30.40.10">
    <property type="entry name" value="Zinc/RING finger domain, C3HC4 (zinc finger)"/>
    <property type="match status" value="1"/>
</dbReference>
<feature type="active site" description="Proton donor/acceptor" evidence="12">
    <location>
        <position position="671"/>
    </location>
</feature>
<evidence type="ECO:0000259" key="17">
    <source>
        <dbReference type="PROSITE" id="PS51726"/>
    </source>
</evidence>
<keyword evidence="4" id="KW-0808">Transferase</keyword>
<evidence type="ECO:0000256" key="5">
    <source>
        <dbReference type="ARBA" id="ARBA00022723"/>
    </source>
</evidence>
<dbReference type="Gene3D" id="3.30.60.60">
    <property type="entry name" value="N-acetyl transferase-like"/>
    <property type="match status" value="1"/>
</dbReference>
<dbReference type="InterPro" id="IPR050603">
    <property type="entry name" value="MYST_HAT"/>
</dbReference>
<keyword evidence="10 14" id="KW-0539">Nucleus</keyword>
<dbReference type="Proteomes" id="UP000023758">
    <property type="component" value="Unassembled WGS sequence"/>
</dbReference>
<evidence type="ECO:0000256" key="15">
    <source>
        <dbReference type="SAM" id="MobiDB-lite"/>
    </source>
</evidence>
<comment type="function">
    <text evidence="11">Catalytic component of the NuA4 histone acetyltransferase (HAT) complex which is involved in epigenetic transcriptional activation of selected genes principally by acetylation of nucleosomal histones H4, H3, H2B, H2A and H2A variant H2A.Z. Acetylates histone H4 to form H4K5ac, H4K8ac, H4K12ac and H4K16ac, histone H3 to form H3K14ac, and histone H2A to form H2AK4ac and H2AK7ac. The NuA4 complex is involved in the DNA damage response and is required for chromosome segregation. The NuA4 complex plays a direct role in repair of DNA double-strand breaks (DSBs) through homologous recombination. Recruitment to promoters depends on H3K4me. Also acetylates non-histone proteins. In addition to protein acetyltransferase, can use different acyl-CoA substrates, such as 2-hydroxyisobutanoyl-CoA (2-hydroxyisobutyryl-CoA) or (2E)-butenoyl-CoA (crotonyl-CoA), and is able to mediate protein 2-hydroxyisobutyrylation and crotonylation, respectively.</text>
</comment>
<dbReference type="GO" id="GO:0003712">
    <property type="term" value="F:transcription coregulator activity"/>
    <property type="evidence" value="ECO:0007669"/>
    <property type="project" value="TreeGrafter"/>
</dbReference>
<evidence type="ECO:0000256" key="8">
    <source>
        <dbReference type="ARBA" id="ARBA00022853"/>
    </source>
</evidence>
<name>A0A022WCU1_TRIRU</name>
<evidence type="ECO:0000256" key="3">
    <source>
        <dbReference type="ARBA" id="ARBA00013184"/>
    </source>
</evidence>
<dbReference type="PROSITE" id="PS50016">
    <property type="entry name" value="ZF_PHD_2"/>
    <property type="match status" value="1"/>
</dbReference>
<feature type="compositionally biased region" description="Polar residues" evidence="15">
    <location>
        <begin position="1057"/>
        <end position="1084"/>
    </location>
</feature>
<dbReference type="FunFam" id="3.30.60.60:FF:000001">
    <property type="entry name" value="Histone acetyltransferase"/>
    <property type="match status" value="1"/>
</dbReference>
<feature type="region of interest" description="Disordered" evidence="15">
    <location>
        <begin position="867"/>
        <end position="1032"/>
    </location>
</feature>